<comment type="function">
    <text evidence="4 6">Binds together with bS18 to 16S ribosomal RNA.</text>
</comment>
<dbReference type="InterPro" id="IPR014717">
    <property type="entry name" value="Transl_elong_EF1B/ribsomal_bS6"/>
</dbReference>
<evidence type="ECO:0000256" key="5">
    <source>
        <dbReference type="ARBA" id="ARBA00035294"/>
    </source>
</evidence>
<dbReference type="EMBL" id="SRHE01000003">
    <property type="protein sequence ID" value="TWW12708.1"/>
    <property type="molecule type" value="Genomic_DNA"/>
</dbReference>
<keyword evidence="8" id="KW-1185">Reference proteome</keyword>
<sequence length="96" mass="11008">MRNYELFLILKPKKDEATAQKSIREVEAVLNKYGAKLVKNHGGSNFRLGHPIDKRIDSFQATLEIEVKPEDVAELRRQLTLVDEILRFNIFALNAA</sequence>
<dbReference type="SUPFAM" id="SSF54995">
    <property type="entry name" value="Ribosomal protein S6"/>
    <property type="match status" value="1"/>
</dbReference>
<dbReference type="InterPro" id="IPR020814">
    <property type="entry name" value="Ribosomal_S6_plastid/chlpt"/>
</dbReference>
<organism evidence="7 8">
    <name type="scientific">Planctomyces bekefii</name>
    <dbReference type="NCBI Taxonomy" id="1653850"/>
    <lineage>
        <taxon>Bacteria</taxon>
        <taxon>Pseudomonadati</taxon>
        <taxon>Planctomycetota</taxon>
        <taxon>Planctomycetia</taxon>
        <taxon>Planctomycetales</taxon>
        <taxon>Planctomycetaceae</taxon>
        <taxon>Planctomyces</taxon>
    </lineage>
</organism>
<dbReference type="InterPro" id="IPR035980">
    <property type="entry name" value="Ribosomal_bS6_sf"/>
</dbReference>
<dbReference type="InterPro" id="IPR000529">
    <property type="entry name" value="Ribosomal_bS6"/>
</dbReference>
<evidence type="ECO:0000256" key="1">
    <source>
        <dbReference type="ARBA" id="ARBA00009512"/>
    </source>
</evidence>
<protein>
    <recommendedName>
        <fullName evidence="5 6">Small ribosomal subunit protein bS6</fullName>
    </recommendedName>
</protein>
<comment type="similarity">
    <text evidence="1 6">Belongs to the bacterial ribosomal protein bS6 family.</text>
</comment>
<dbReference type="Pfam" id="PF01250">
    <property type="entry name" value="Ribosomal_S6"/>
    <property type="match status" value="1"/>
</dbReference>
<keyword evidence="6" id="KW-0694">RNA-binding</keyword>
<accession>A0A5C6MDZ6</accession>
<evidence type="ECO:0000256" key="2">
    <source>
        <dbReference type="ARBA" id="ARBA00022980"/>
    </source>
</evidence>
<gene>
    <name evidence="6" type="primary">rpsF</name>
    <name evidence="7" type="ORF">E3A20_00470</name>
</gene>
<name>A0A5C6MDZ6_9PLAN</name>
<evidence type="ECO:0000313" key="7">
    <source>
        <dbReference type="EMBL" id="TWW12708.1"/>
    </source>
</evidence>
<reference evidence="7 8" key="1">
    <citation type="submission" date="2019-08" db="EMBL/GenBank/DDBJ databases">
        <title>100 year-old enigma solved: identification of Planctomyces bekefii, the type genus and species of the phylum Planctomycetes.</title>
        <authorList>
            <person name="Svetlana D.N."/>
            <person name="Overmann J."/>
        </authorList>
    </citation>
    <scope>NUCLEOTIDE SEQUENCE [LARGE SCALE GENOMIC DNA]</scope>
    <source>
        <strain evidence="7">Phe10_nw2017</strain>
    </source>
</reference>
<keyword evidence="6" id="KW-0699">rRNA-binding</keyword>
<evidence type="ECO:0000313" key="8">
    <source>
        <dbReference type="Proteomes" id="UP000321083"/>
    </source>
</evidence>
<comment type="caution">
    <text evidence="7">The sequence shown here is derived from an EMBL/GenBank/DDBJ whole genome shotgun (WGS) entry which is preliminary data.</text>
</comment>
<dbReference type="AlphaFoldDB" id="A0A5C6MDZ6"/>
<evidence type="ECO:0000256" key="3">
    <source>
        <dbReference type="ARBA" id="ARBA00023274"/>
    </source>
</evidence>
<dbReference type="HAMAP" id="MF_00360">
    <property type="entry name" value="Ribosomal_bS6"/>
    <property type="match status" value="1"/>
</dbReference>
<dbReference type="Gene3D" id="3.30.70.60">
    <property type="match status" value="1"/>
</dbReference>
<dbReference type="GO" id="GO:1990904">
    <property type="term" value="C:ribonucleoprotein complex"/>
    <property type="evidence" value="ECO:0007669"/>
    <property type="project" value="UniProtKB-KW"/>
</dbReference>
<proteinExistence type="inferred from homology"/>
<dbReference type="GO" id="GO:0005840">
    <property type="term" value="C:ribosome"/>
    <property type="evidence" value="ECO:0007669"/>
    <property type="project" value="UniProtKB-KW"/>
</dbReference>
<dbReference type="GO" id="GO:0003735">
    <property type="term" value="F:structural constituent of ribosome"/>
    <property type="evidence" value="ECO:0007669"/>
    <property type="project" value="InterPro"/>
</dbReference>
<dbReference type="GO" id="GO:0019843">
    <property type="term" value="F:rRNA binding"/>
    <property type="evidence" value="ECO:0007669"/>
    <property type="project" value="UniProtKB-UniRule"/>
</dbReference>
<keyword evidence="2 6" id="KW-0689">Ribosomal protein</keyword>
<reference evidence="7 8" key="2">
    <citation type="submission" date="2019-08" db="EMBL/GenBank/DDBJ databases">
        <authorList>
            <person name="Henke P."/>
        </authorList>
    </citation>
    <scope>NUCLEOTIDE SEQUENCE [LARGE SCALE GENOMIC DNA]</scope>
    <source>
        <strain evidence="7">Phe10_nw2017</strain>
    </source>
</reference>
<dbReference type="Proteomes" id="UP000321083">
    <property type="component" value="Unassembled WGS sequence"/>
</dbReference>
<keyword evidence="3 6" id="KW-0687">Ribonucleoprotein</keyword>
<dbReference type="GO" id="GO:0006412">
    <property type="term" value="P:translation"/>
    <property type="evidence" value="ECO:0007669"/>
    <property type="project" value="UniProtKB-UniRule"/>
</dbReference>
<evidence type="ECO:0000256" key="4">
    <source>
        <dbReference type="ARBA" id="ARBA00035104"/>
    </source>
</evidence>
<evidence type="ECO:0000256" key="6">
    <source>
        <dbReference type="HAMAP-Rule" id="MF_00360"/>
    </source>
</evidence>